<dbReference type="InterPro" id="IPR022057">
    <property type="entry name" value="Chs7"/>
</dbReference>
<feature type="transmembrane region" description="Helical" evidence="1">
    <location>
        <begin position="53"/>
        <end position="71"/>
    </location>
</feature>
<reference evidence="2 3" key="1">
    <citation type="submission" date="2020-01" db="EMBL/GenBank/DDBJ databases">
        <authorList>
            <person name="Palmer J.M."/>
        </authorList>
    </citation>
    <scope>NUCLEOTIDE SEQUENCE [LARGE SCALE GENOMIC DNA]</scope>
    <source>
        <strain evidence="2 3">TWF970</strain>
    </source>
</reference>
<dbReference type="PANTHER" id="PTHR35329:SF1">
    <property type="entry name" value="CHITIN SYNTHASE EXPORT CHAPERONE"/>
    <property type="match status" value="1"/>
</dbReference>
<dbReference type="GO" id="GO:0005789">
    <property type="term" value="C:endoplasmic reticulum membrane"/>
    <property type="evidence" value="ECO:0007669"/>
    <property type="project" value="TreeGrafter"/>
</dbReference>
<feature type="transmembrane region" description="Helical" evidence="1">
    <location>
        <begin position="119"/>
        <end position="139"/>
    </location>
</feature>
<dbReference type="Pfam" id="PF12271">
    <property type="entry name" value="Chs7"/>
    <property type="match status" value="1"/>
</dbReference>
<dbReference type="OrthoDB" id="5582162at2759"/>
<dbReference type="PANTHER" id="PTHR35329">
    <property type="entry name" value="CHITIN SYNTHASE EXPORT CHAPERONE"/>
    <property type="match status" value="1"/>
</dbReference>
<dbReference type="EMBL" id="JAABOJ010000017">
    <property type="protein sequence ID" value="KAF3280759.1"/>
    <property type="molecule type" value="Genomic_DNA"/>
</dbReference>
<proteinExistence type="predicted"/>
<protein>
    <submittedName>
        <fullName evidence="2">Uncharacterized protein</fullName>
    </submittedName>
</protein>
<dbReference type="GO" id="GO:0006457">
    <property type="term" value="P:protein folding"/>
    <property type="evidence" value="ECO:0007669"/>
    <property type="project" value="TreeGrafter"/>
</dbReference>
<feature type="transmembrane region" description="Helical" evidence="1">
    <location>
        <begin position="224"/>
        <end position="245"/>
    </location>
</feature>
<feature type="transmembrane region" description="Helical" evidence="1">
    <location>
        <begin position="146"/>
        <end position="168"/>
    </location>
</feature>
<comment type="caution">
    <text evidence="2">The sequence shown here is derived from an EMBL/GenBank/DDBJ whole genome shotgun (WGS) entry which is preliminary data.</text>
</comment>
<keyword evidence="1" id="KW-0472">Membrane</keyword>
<keyword evidence="1" id="KW-1133">Transmembrane helix</keyword>
<feature type="transmembrane region" description="Helical" evidence="1">
    <location>
        <begin position="257"/>
        <end position="276"/>
    </location>
</feature>
<accession>A0A7C8RFA1</accession>
<feature type="transmembrane region" description="Helical" evidence="1">
    <location>
        <begin position="87"/>
        <end position="107"/>
    </location>
</feature>
<dbReference type="OMA" id="VWAFWSS"/>
<evidence type="ECO:0000313" key="2">
    <source>
        <dbReference type="EMBL" id="KAF3280759.1"/>
    </source>
</evidence>
<gene>
    <name evidence="2" type="ORF">TWF970_002456</name>
</gene>
<keyword evidence="1" id="KW-0812">Transmembrane</keyword>
<evidence type="ECO:0000313" key="3">
    <source>
        <dbReference type="Proteomes" id="UP000474640"/>
    </source>
</evidence>
<organism evidence="2 3">
    <name type="scientific">Orbilia oligospora</name>
    <name type="common">Nematode-trapping fungus</name>
    <name type="synonym">Arthrobotrys oligospora</name>
    <dbReference type="NCBI Taxonomy" id="2813651"/>
    <lineage>
        <taxon>Eukaryota</taxon>
        <taxon>Fungi</taxon>
        <taxon>Dikarya</taxon>
        <taxon>Ascomycota</taxon>
        <taxon>Pezizomycotina</taxon>
        <taxon>Orbiliomycetes</taxon>
        <taxon>Orbiliales</taxon>
        <taxon>Orbiliaceae</taxon>
        <taxon>Orbilia</taxon>
    </lineage>
</organism>
<dbReference type="AlphaFoldDB" id="A0A7C8RFA1"/>
<name>A0A7C8RFA1_ORBOL</name>
<evidence type="ECO:0000256" key="1">
    <source>
        <dbReference type="SAM" id="Phobius"/>
    </source>
</evidence>
<sequence length="311" mass="34343">MSQFGKFHDFCRDSTLPVCNLFFLTSDNSTAGPIDRSCELRGFIANGEPLRNLGSIILCGFALVAVVYLVWRSERKQAAVGRREMQTFLLMYGIVSLAEIFSVGGFLNNATVLKWFSSIHIAAIATTCWILLLNAIVGYQLLDDGTILSLSLFFVSGAMIFIGTGYIALDTGFGYTDTFKPDADYKNYGLYVLYLLFPIVCLAGYFILESILVLRVLGETRPMLLLGGAAVLFAIGQVFTFVISVHLCNAADGRIDGALFETLFTLLAVITLWAFWSSITEDTWVDEPLNPSMSDADYSTHRSGRFDSQYA</sequence>
<feature type="transmembrane region" description="Helical" evidence="1">
    <location>
        <begin position="188"/>
        <end position="212"/>
    </location>
</feature>
<dbReference type="Proteomes" id="UP000474640">
    <property type="component" value="Unassembled WGS sequence"/>
</dbReference>
<dbReference type="GO" id="GO:0051082">
    <property type="term" value="F:unfolded protein binding"/>
    <property type="evidence" value="ECO:0007669"/>
    <property type="project" value="TreeGrafter"/>
</dbReference>